<dbReference type="FunFam" id="3.40.50.300:FF:000093">
    <property type="entry name" value="Fidgetin-like 1"/>
    <property type="match status" value="1"/>
</dbReference>
<dbReference type="HAMAP" id="MF_03021">
    <property type="entry name" value="Spastin"/>
    <property type="match status" value="1"/>
</dbReference>
<comment type="catalytic activity">
    <reaction evidence="8 9">
        <text>n ATP + n H2O + a microtubule = n ADP + n phosphate + (n+1) alpha/beta tubulin heterodimers.</text>
        <dbReference type="EC" id="5.6.1.1"/>
    </reaction>
</comment>
<keyword evidence="1 9" id="KW-0963">Cytoplasm</keyword>
<evidence type="ECO:0000256" key="8">
    <source>
        <dbReference type="ARBA" id="ARBA00036378"/>
    </source>
</evidence>
<evidence type="ECO:0000256" key="1">
    <source>
        <dbReference type="ARBA" id="ARBA00022490"/>
    </source>
</evidence>
<dbReference type="EMBL" id="CALNXJ010000040">
    <property type="protein sequence ID" value="CAH3145331.1"/>
    <property type="molecule type" value="Genomic_DNA"/>
</dbReference>
<feature type="domain" description="AAA+ ATPase" evidence="13">
    <location>
        <begin position="381"/>
        <end position="517"/>
    </location>
</feature>
<dbReference type="Pfam" id="PF00004">
    <property type="entry name" value="AAA"/>
    <property type="match status" value="1"/>
</dbReference>
<gene>
    <name evidence="15" type="ORF">PMEA_00022511</name>
</gene>
<accession>A0AAU9XE36</accession>
<dbReference type="InterPro" id="IPR017179">
    <property type="entry name" value="Spastin"/>
</dbReference>
<keyword evidence="10" id="KW-0175">Coiled coil</keyword>
<dbReference type="GO" id="GO:0005819">
    <property type="term" value="C:spindle"/>
    <property type="evidence" value="ECO:0007669"/>
    <property type="project" value="UniProtKB-UniRule"/>
</dbReference>
<dbReference type="Pfam" id="PF17862">
    <property type="entry name" value="AAA_lid_3"/>
    <property type="match status" value="1"/>
</dbReference>
<keyword evidence="7 9" id="KW-0413">Isomerase</keyword>
<dbReference type="PANTHER" id="PTHR23074">
    <property type="entry name" value="AAA DOMAIN-CONTAINING"/>
    <property type="match status" value="1"/>
</dbReference>
<dbReference type="Gene3D" id="1.10.8.60">
    <property type="match status" value="1"/>
</dbReference>
<keyword evidence="2 9" id="KW-0493">Microtubule</keyword>
<dbReference type="GO" id="GO:0016887">
    <property type="term" value="F:ATP hydrolysis activity"/>
    <property type="evidence" value="ECO:0007669"/>
    <property type="project" value="InterPro"/>
</dbReference>
<evidence type="ECO:0000256" key="6">
    <source>
        <dbReference type="ARBA" id="ARBA00023212"/>
    </source>
</evidence>
<organism evidence="15 16">
    <name type="scientific">Pocillopora meandrina</name>
    <dbReference type="NCBI Taxonomy" id="46732"/>
    <lineage>
        <taxon>Eukaryota</taxon>
        <taxon>Metazoa</taxon>
        <taxon>Cnidaria</taxon>
        <taxon>Anthozoa</taxon>
        <taxon>Hexacorallia</taxon>
        <taxon>Scleractinia</taxon>
        <taxon>Astrocoeniina</taxon>
        <taxon>Pocilloporidae</taxon>
        <taxon>Pocillopora</taxon>
    </lineage>
</organism>
<feature type="compositionally biased region" description="Low complexity" evidence="11">
    <location>
        <begin position="221"/>
        <end position="237"/>
    </location>
</feature>
<dbReference type="Proteomes" id="UP001159428">
    <property type="component" value="Unassembled WGS sequence"/>
</dbReference>
<dbReference type="SMART" id="SM00382">
    <property type="entry name" value="AAA"/>
    <property type="match status" value="1"/>
</dbReference>
<dbReference type="GO" id="GO:0034214">
    <property type="term" value="P:protein hexamerization"/>
    <property type="evidence" value="ECO:0007669"/>
    <property type="project" value="UniProtKB-UniRule"/>
</dbReference>
<keyword evidence="4 9" id="KW-0067">ATP-binding</keyword>
<feature type="coiled-coil region" evidence="10">
    <location>
        <begin position="151"/>
        <end position="182"/>
    </location>
</feature>
<dbReference type="GO" id="GO:0031117">
    <property type="term" value="P:positive regulation of microtubule depolymerization"/>
    <property type="evidence" value="ECO:0007669"/>
    <property type="project" value="UniProtKB-UniRule"/>
</dbReference>
<comment type="function">
    <text evidence="9">ATP-dependent microtubule severing protein. Microtubule severing may promote reorganization of cellular microtubule arrays and the release of microtubules from the microtubule organizing center following nucleation.</text>
</comment>
<feature type="compositionally biased region" description="Polar residues" evidence="11">
    <location>
        <begin position="197"/>
        <end position="220"/>
    </location>
</feature>
<dbReference type="GO" id="GO:0005813">
    <property type="term" value="C:centrosome"/>
    <property type="evidence" value="ECO:0007669"/>
    <property type="project" value="UniProtKB-SubCell"/>
</dbReference>
<dbReference type="AlphaFoldDB" id="A0AAU9XE36"/>
<evidence type="ECO:0000256" key="12">
    <source>
        <dbReference type="SAM" id="Phobius"/>
    </source>
</evidence>
<evidence type="ECO:0000256" key="4">
    <source>
        <dbReference type="ARBA" id="ARBA00022840"/>
    </source>
</evidence>
<feature type="topological domain" description="Cytoplasmic" evidence="9">
    <location>
        <begin position="34"/>
        <end position="624"/>
    </location>
</feature>
<dbReference type="PANTHER" id="PTHR23074:SF86">
    <property type="entry name" value="SPASTIN"/>
    <property type="match status" value="1"/>
</dbReference>
<dbReference type="GO" id="GO:0005874">
    <property type="term" value="C:microtubule"/>
    <property type="evidence" value="ECO:0007669"/>
    <property type="project" value="UniProtKB-UniRule"/>
</dbReference>
<keyword evidence="16" id="KW-1185">Reference proteome</keyword>
<keyword evidence="6 9" id="KW-0206">Cytoskeleton</keyword>
<comment type="caution">
    <text evidence="9">Lacks conserved residue(s) required for the propagation of feature annotation.</text>
</comment>
<evidence type="ECO:0000256" key="5">
    <source>
        <dbReference type="ARBA" id="ARBA00023136"/>
    </source>
</evidence>
<name>A0AAU9XE36_9CNID</name>
<dbReference type="GO" id="GO:0051013">
    <property type="term" value="P:microtubule severing"/>
    <property type="evidence" value="ECO:0007669"/>
    <property type="project" value="UniProtKB-UniRule"/>
</dbReference>
<dbReference type="FunFam" id="1.10.8.60:FF:000022">
    <property type="entry name" value="Fidgetin like 1"/>
    <property type="match status" value="1"/>
</dbReference>
<evidence type="ECO:0000256" key="2">
    <source>
        <dbReference type="ARBA" id="ARBA00022701"/>
    </source>
</evidence>
<feature type="binding site" evidence="9">
    <location>
        <begin position="389"/>
        <end position="396"/>
    </location>
    <ligand>
        <name>ATP</name>
        <dbReference type="ChEBI" id="CHEBI:30616"/>
    </ligand>
</feature>
<evidence type="ECO:0000256" key="11">
    <source>
        <dbReference type="SAM" id="MobiDB-lite"/>
    </source>
</evidence>
<dbReference type="InterPro" id="IPR003960">
    <property type="entry name" value="ATPase_AAA_CS"/>
</dbReference>
<dbReference type="EC" id="5.6.1.1" evidence="9"/>
<reference evidence="15 16" key="1">
    <citation type="submission" date="2022-05" db="EMBL/GenBank/DDBJ databases">
        <authorList>
            <consortium name="Genoscope - CEA"/>
            <person name="William W."/>
        </authorList>
    </citation>
    <scope>NUCLEOTIDE SEQUENCE [LARGE SCALE GENOMIC DNA]</scope>
</reference>
<evidence type="ECO:0000313" key="16">
    <source>
        <dbReference type="Proteomes" id="UP001159428"/>
    </source>
</evidence>
<evidence type="ECO:0000256" key="3">
    <source>
        <dbReference type="ARBA" id="ARBA00022741"/>
    </source>
</evidence>
<keyword evidence="12" id="KW-1133">Transmembrane helix</keyword>
<comment type="similarity">
    <text evidence="9">Belongs to the AAA ATPase family. Spastin subfamily.</text>
</comment>
<dbReference type="InterPro" id="IPR007330">
    <property type="entry name" value="MIT_dom"/>
</dbReference>
<dbReference type="Gene3D" id="3.40.50.300">
    <property type="entry name" value="P-loop containing nucleotide triphosphate hydrolases"/>
    <property type="match status" value="1"/>
</dbReference>
<dbReference type="InterPro" id="IPR041569">
    <property type="entry name" value="AAA_lid_3"/>
</dbReference>
<comment type="subcellular location">
    <subcellularLocation>
        <location evidence="9">Membrane</location>
        <topology evidence="9">Peripheral membrane protein</topology>
    </subcellularLocation>
    <subcellularLocation>
        <location evidence="9">Cytoplasm</location>
        <location evidence="9">Cytoskeleton</location>
        <location evidence="9">Microtubule organizing center</location>
        <location evidence="9">Centrosome</location>
    </subcellularLocation>
    <subcellularLocation>
        <location evidence="9">Cytoplasm</location>
        <location evidence="9">Cytoskeleton</location>
    </subcellularLocation>
    <text evidence="9">Forms an intramembrane hairpin-like structure in the membrane.</text>
</comment>
<dbReference type="GO" id="GO:0008568">
    <property type="term" value="F:microtubule severing ATPase activity"/>
    <property type="evidence" value="ECO:0007669"/>
    <property type="project" value="UniProtKB-UniRule"/>
</dbReference>
<feature type="topological domain" description="Cytoplasmic" evidence="9">
    <location>
        <begin position="1"/>
        <end position="14"/>
    </location>
</feature>
<evidence type="ECO:0000259" key="14">
    <source>
        <dbReference type="SMART" id="SM00745"/>
    </source>
</evidence>
<proteinExistence type="inferred from homology"/>
<comment type="subunit">
    <text evidence="9">Homohexamer. The homohexamer is stabilized by ATP-binding. The homohexamer may adopt a ring conformation through which microtubules pass prior to being severed. Interacts with microtubules.</text>
</comment>
<dbReference type="InterPro" id="IPR027417">
    <property type="entry name" value="P-loop_NTPase"/>
</dbReference>
<dbReference type="InterPro" id="IPR050304">
    <property type="entry name" value="MT-severing_AAA_ATPase"/>
</dbReference>
<dbReference type="PROSITE" id="PS00674">
    <property type="entry name" value="AAA"/>
    <property type="match status" value="1"/>
</dbReference>
<evidence type="ECO:0000313" key="15">
    <source>
        <dbReference type="EMBL" id="CAH3145331.1"/>
    </source>
</evidence>
<evidence type="ECO:0000256" key="9">
    <source>
        <dbReference type="HAMAP-Rule" id="MF_03021"/>
    </source>
</evidence>
<comment type="caution">
    <text evidence="15">The sequence shown here is derived from an EMBL/GenBank/DDBJ whole genome shotgun (WGS) entry which is preliminary data.</text>
</comment>
<evidence type="ECO:0000256" key="10">
    <source>
        <dbReference type="SAM" id="Coils"/>
    </source>
</evidence>
<keyword evidence="3 9" id="KW-0547">Nucleotide-binding</keyword>
<dbReference type="GO" id="GO:0016020">
    <property type="term" value="C:membrane"/>
    <property type="evidence" value="ECO:0007669"/>
    <property type="project" value="UniProtKB-SubCell"/>
</dbReference>
<feature type="region of interest" description="Disordered" evidence="11">
    <location>
        <begin position="299"/>
        <end position="318"/>
    </location>
</feature>
<feature type="compositionally biased region" description="Basic and acidic residues" evidence="11">
    <location>
        <begin position="307"/>
        <end position="318"/>
    </location>
</feature>
<evidence type="ECO:0000256" key="7">
    <source>
        <dbReference type="ARBA" id="ARBA00023235"/>
    </source>
</evidence>
<dbReference type="GO" id="GO:0008017">
    <property type="term" value="F:microtubule binding"/>
    <property type="evidence" value="ECO:0007669"/>
    <property type="project" value="UniProtKB-UniRule"/>
</dbReference>
<keyword evidence="5 9" id="KW-0472">Membrane</keyword>
<dbReference type="SMART" id="SM00745">
    <property type="entry name" value="MIT"/>
    <property type="match status" value="1"/>
</dbReference>
<dbReference type="GO" id="GO:0005737">
    <property type="term" value="C:cytoplasm"/>
    <property type="evidence" value="ECO:0007669"/>
    <property type="project" value="UniProtKB-UniRule"/>
</dbReference>
<feature type="region of interest" description="Disordered" evidence="11">
    <location>
        <begin position="186"/>
        <end position="252"/>
    </location>
</feature>
<feature type="domain" description="MIT" evidence="14">
    <location>
        <begin position="88"/>
        <end position="167"/>
    </location>
</feature>
<keyword evidence="12" id="KW-0812">Transmembrane</keyword>
<protein>
    <recommendedName>
        <fullName evidence="9">Spastin</fullName>
        <ecNumber evidence="9">5.6.1.1</ecNumber>
    </recommendedName>
</protein>
<dbReference type="FunFam" id="1.20.58.80:FF:000006">
    <property type="entry name" value="Spastin"/>
    <property type="match status" value="1"/>
</dbReference>
<dbReference type="Gene3D" id="1.20.58.80">
    <property type="entry name" value="Phosphotransferase system, lactose/cellobiose-type IIA subunit"/>
    <property type="match status" value="1"/>
</dbReference>
<dbReference type="SUPFAM" id="SSF52540">
    <property type="entry name" value="P-loop containing nucleoside triphosphate hydrolases"/>
    <property type="match status" value="1"/>
</dbReference>
<feature type="transmembrane region" description="Helical" evidence="12">
    <location>
        <begin position="12"/>
        <end position="36"/>
    </location>
</feature>
<dbReference type="InterPro" id="IPR003593">
    <property type="entry name" value="AAA+_ATPase"/>
</dbReference>
<dbReference type="InterPro" id="IPR003959">
    <property type="entry name" value="ATPase_AAA_core"/>
</dbReference>
<evidence type="ECO:0000259" key="13">
    <source>
        <dbReference type="SMART" id="SM00382"/>
    </source>
</evidence>
<dbReference type="GO" id="GO:0005524">
    <property type="term" value="F:ATP binding"/>
    <property type="evidence" value="ECO:0007669"/>
    <property type="project" value="UniProtKB-UniRule"/>
</dbReference>
<dbReference type="CDD" id="cd19524">
    <property type="entry name" value="RecA-like_spastin"/>
    <property type="match status" value="1"/>
</dbReference>
<feature type="region of interest" description="Disordered" evidence="11">
    <location>
        <begin position="54"/>
        <end position="81"/>
    </location>
</feature>
<sequence length="624" mass="69546">MSPNGRYLDVLVYPFVSLWNALCFVFVTLLWSNLFGRKKERIWSKRARYSNIPANMASRSPRDGRRPCKSQSSLDEGDDGLPRDIANLRAYHKQAYGYIAKALKIDEEGGGLSSKRRAVEFYKKGIGEMETGLQINCDGEGEEWEKARKLQDKMKSNMENTRERLDELAAKLMEEVAQEVKAEETADPINNVKKPPSTKSTMVLPKKSNSSYSATGAATNSKVTSKTVMKKTASTSVPARPTICRTEPSRKQKESYTGAGQLTHAISCKVQHHLTSCNMLPYIASGWPNICNTLHTTMQSKPSVGSENDRSKQMDEKRRKISRLKNVDSKLADHILDEIIESGPPVHFDDIAGAESAKKLLQEIIILPYLRPELFTGLRAPARGLLLFGPPGNGKTMLAKAVASESKATFFNISAATLTSKWVGEGEKLVRTLFTVARELQPSIIFIDEVDSLLCERKEGEQEHSRRIKTEFLVSFDGVIADPNERILVMGATNRPNELDDAALRRMVKRVYVPLPDKETRKVLLSKLLVKNHNPLSSSEMESLARLTEGYSGSDLTALARDAALGPIRDLRPDQIQSVDATKVRGISYNDFQNSLKVIRPSLSPHSLRLFEDWNRSFGSSAQG</sequence>